<dbReference type="KEGG" id="msu:MS1110"/>
<accession>Q65TJ3</accession>
<gene>
    <name evidence="1" type="ordered locus">MS1110</name>
</gene>
<dbReference type="STRING" id="221988.MS1110"/>
<dbReference type="Proteomes" id="UP000000607">
    <property type="component" value="Chromosome"/>
</dbReference>
<dbReference type="HOGENOM" id="CLU_3382599_0_0_6"/>
<reference evidence="1 2" key="1">
    <citation type="journal article" date="2004" name="Nat. Biotechnol.">
        <title>The genome sequence of the capnophilic rumen bacterium Mannheimia succiniciproducens.</title>
        <authorList>
            <person name="Hong S.H."/>
            <person name="Kim J.S."/>
            <person name="Lee S.Y."/>
            <person name="In Y.H."/>
            <person name="Choi S.S."/>
            <person name="Rih J.-K."/>
            <person name="Kim C.H."/>
            <person name="Jeong H."/>
            <person name="Hur C.G."/>
            <person name="Kim J.J."/>
        </authorList>
    </citation>
    <scope>NUCLEOTIDE SEQUENCE [LARGE SCALE GENOMIC DNA]</scope>
    <source>
        <strain evidence="2">KCTC 0769BP / MBEL55E</strain>
    </source>
</reference>
<evidence type="ECO:0000313" key="2">
    <source>
        <dbReference type="Proteomes" id="UP000000607"/>
    </source>
</evidence>
<sequence>MFLIYRNSLNRNRGFPSLPDKICAKSTALLPAP</sequence>
<organism evidence="1 2">
    <name type="scientific">Mannheimia succiniciproducens (strain KCTC 0769BP / MBEL55E)</name>
    <dbReference type="NCBI Taxonomy" id="221988"/>
    <lineage>
        <taxon>Bacteria</taxon>
        <taxon>Pseudomonadati</taxon>
        <taxon>Pseudomonadota</taxon>
        <taxon>Gammaproteobacteria</taxon>
        <taxon>Pasteurellales</taxon>
        <taxon>Pasteurellaceae</taxon>
        <taxon>Basfia</taxon>
    </lineage>
</organism>
<protein>
    <submittedName>
        <fullName evidence="1">Uncharacterized protein</fullName>
    </submittedName>
</protein>
<dbReference type="EMBL" id="AE016827">
    <property type="protein sequence ID" value="AAU37717.1"/>
    <property type="molecule type" value="Genomic_DNA"/>
</dbReference>
<evidence type="ECO:0000313" key="1">
    <source>
        <dbReference type="EMBL" id="AAU37717.1"/>
    </source>
</evidence>
<proteinExistence type="predicted"/>
<name>Q65TJ3_MANSM</name>
<keyword evidence="2" id="KW-1185">Reference proteome</keyword>
<dbReference type="AlphaFoldDB" id="Q65TJ3"/>